<evidence type="ECO:0000256" key="1">
    <source>
        <dbReference type="PROSITE-ProRule" id="PRU00042"/>
    </source>
</evidence>
<evidence type="ECO:0000313" key="4">
    <source>
        <dbReference type="Proteomes" id="UP000001072"/>
    </source>
</evidence>
<dbReference type="SMART" id="SM00355">
    <property type="entry name" value="ZnF_C2H2"/>
    <property type="match status" value="2"/>
</dbReference>
<feature type="domain" description="C2H2-type" evidence="2">
    <location>
        <begin position="103"/>
        <end position="127"/>
    </location>
</feature>
<reference evidence="4" key="1">
    <citation type="journal article" date="2011" name="Proc. Natl. Acad. Sci. U.S.A.">
        <title>Obligate biotrophy features unraveled by the genomic analysis of rust fungi.</title>
        <authorList>
            <person name="Duplessis S."/>
            <person name="Cuomo C.A."/>
            <person name="Lin Y.-C."/>
            <person name="Aerts A."/>
            <person name="Tisserant E."/>
            <person name="Veneault-Fourrey C."/>
            <person name="Joly D.L."/>
            <person name="Hacquard S."/>
            <person name="Amselem J."/>
            <person name="Cantarel B.L."/>
            <person name="Chiu R."/>
            <person name="Coutinho P.M."/>
            <person name="Feau N."/>
            <person name="Field M."/>
            <person name="Frey P."/>
            <person name="Gelhaye E."/>
            <person name="Goldberg J."/>
            <person name="Grabherr M.G."/>
            <person name="Kodira C.D."/>
            <person name="Kohler A."/>
            <person name="Kuees U."/>
            <person name="Lindquist E.A."/>
            <person name="Lucas S.M."/>
            <person name="Mago R."/>
            <person name="Mauceli E."/>
            <person name="Morin E."/>
            <person name="Murat C."/>
            <person name="Pangilinan J.L."/>
            <person name="Park R."/>
            <person name="Pearson M."/>
            <person name="Quesneville H."/>
            <person name="Rouhier N."/>
            <person name="Sakthikumar S."/>
            <person name="Salamov A.A."/>
            <person name="Schmutz J."/>
            <person name="Selles B."/>
            <person name="Shapiro H."/>
            <person name="Tanguay P."/>
            <person name="Tuskan G.A."/>
            <person name="Henrissat B."/>
            <person name="Van de Peer Y."/>
            <person name="Rouze P."/>
            <person name="Ellis J.G."/>
            <person name="Dodds P.N."/>
            <person name="Schein J.E."/>
            <person name="Zhong S."/>
            <person name="Hamelin R.C."/>
            <person name="Grigoriev I.V."/>
            <person name="Szabo L.J."/>
            <person name="Martin F."/>
        </authorList>
    </citation>
    <scope>NUCLEOTIDE SEQUENCE [LARGE SCALE GENOMIC DNA]</scope>
    <source>
        <strain evidence="4">98AG31 / pathotype 3-4-7</strain>
    </source>
</reference>
<dbReference type="HOGENOM" id="CLU_1971031_0_0_1"/>
<dbReference type="Pfam" id="PF12874">
    <property type="entry name" value="zf-met"/>
    <property type="match status" value="1"/>
</dbReference>
<dbReference type="VEuPathDB" id="FungiDB:MELLADRAFT_89655"/>
<feature type="domain" description="C2H2-type" evidence="2">
    <location>
        <begin position="74"/>
        <end position="97"/>
    </location>
</feature>
<dbReference type="InterPro" id="IPR036236">
    <property type="entry name" value="Znf_C2H2_sf"/>
</dbReference>
<protein>
    <recommendedName>
        <fullName evidence="2">C2H2-type domain-containing protein</fullName>
    </recommendedName>
</protein>
<organism evidence="4">
    <name type="scientific">Melampsora larici-populina (strain 98AG31 / pathotype 3-4-7)</name>
    <name type="common">Poplar leaf rust fungus</name>
    <dbReference type="NCBI Taxonomy" id="747676"/>
    <lineage>
        <taxon>Eukaryota</taxon>
        <taxon>Fungi</taxon>
        <taxon>Dikarya</taxon>
        <taxon>Basidiomycota</taxon>
        <taxon>Pucciniomycotina</taxon>
        <taxon>Pucciniomycetes</taxon>
        <taxon>Pucciniales</taxon>
        <taxon>Melampsoraceae</taxon>
        <taxon>Melampsora</taxon>
    </lineage>
</organism>
<dbReference type="RefSeq" id="XP_007412605.1">
    <property type="nucleotide sequence ID" value="XM_007412543.1"/>
</dbReference>
<accession>F4RU49</accession>
<dbReference type="InterPro" id="IPR013087">
    <property type="entry name" value="Znf_C2H2_type"/>
</dbReference>
<dbReference type="Pfam" id="PF00096">
    <property type="entry name" value="zf-C2H2"/>
    <property type="match status" value="1"/>
</dbReference>
<dbReference type="Gene3D" id="3.30.160.60">
    <property type="entry name" value="Classic Zinc Finger"/>
    <property type="match status" value="1"/>
</dbReference>
<keyword evidence="1" id="KW-0479">Metal-binding</keyword>
<proteinExistence type="predicted"/>
<keyword evidence="4" id="KW-1185">Reference proteome</keyword>
<dbReference type="GO" id="GO:0008270">
    <property type="term" value="F:zinc ion binding"/>
    <property type="evidence" value="ECO:0007669"/>
    <property type="project" value="UniProtKB-KW"/>
</dbReference>
<dbReference type="Proteomes" id="UP000001072">
    <property type="component" value="Unassembled WGS sequence"/>
</dbReference>
<evidence type="ECO:0000259" key="2">
    <source>
        <dbReference type="PROSITE" id="PS50157"/>
    </source>
</evidence>
<dbReference type="EMBL" id="GL883120">
    <property type="protein sequence ID" value="EGG04144.1"/>
    <property type="molecule type" value="Genomic_DNA"/>
</dbReference>
<keyword evidence="1" id="KW-0863">Zinc-finger</keyword>
<gene>
    <name evidence="3" type="ORF">MELLADRAFT_89655</name>
</gene>
<dbReference type="SUPFAM" id="SSF57667">
    <property type="entry name" value="beta-beta-alpha zinc fingers"/>
    <property type="match status" value="1"/>
</dbReference>
<dbReference type="PROSITE" id="PS50157">
    <property type="entry name" value="ZINC_FINGER_C2H2_2"/>
    <property type="match status" value="2"/>
</dbReference>
<name>F4RU49_MELLP</name>
<dbReference type="AlphaFoldDB" id="F4RU49"/>
<dbReference type="PROSITE" id="PS00028">
    <property type="entry name" value="ZINC_FINGER_C2H2_1"/>
    <property type="match status" value="2"/>
</dbReference>
<evidence type="ECO:0000313" key="3">
    <source>
        <dbReference type="EMBL" id="EGG04144.1"/>
    </source>
</evidence>
<dbReference type="InParanoid" id="F4RU49"/>
<dbReference type="OrthoDB" id="6077919at2759"/>
<keyword evidence="1" id="KW-0862">Zinc</keyword>
<dbReference type="KEGG" id="mlr:MELLADRAFT_89655"/>
<dbReference type="GeneID" id="18935270"/>
<sequence>MNNDIVCGRKVHGYAIGMYNDFSRDVYVMEPGSVPDSLLRAQDKANRLQRPPHDPQLTSFHPTLTLKRGLQFGLSCEICGRDFENQTSLVTHRKAAHQIANSFECEICNKEFKSFSQARDHSCKTHY</sequence>